<proteinExistence type="predicted"/>
<comment type="caution">
    <text evidence="2">The sequence shown here is derived from an EMBL/GenBank/DDBJ whole genome shotgun (WGS) entry which is preliminary data.</text>
</comment>
<accession>T1CFJ3</accession>
<dbReference type="AlphaFoldDB" id="T1CFJ3"/>
<gene>
    <name evidence="2" type="ORF">B1A_08465</name>
</gene>
<evidence type="ECO:0000313" key="2">
    <source>
        <dbReference type="EMBL" id="EQD65685.1"/>
    </source>
</evidence>
<protein>
    <submittedName>
        <fullName evidence="2">Succinate dehydrogenase, iron-sulfur subunit</fullName>
    </submittedName>
</protein>
<organism evidence="2">
    <name type="scientific">mine drainage metagenome</name>
    <dbReference type="NCBI Taxonomy" id="410659"/>
    <lineage>
        <taxon>unclassified sequences</taxon>
        <taxon>metagenomes</taxon>
        <taxon>ecological metagenomes</taxon>
    </lineage>
</organism>
<sequence>MVEFSLPRNSKVQKGTHHPARDGTKNVRTFRIYRWTPDDGRNPRLDSFDLDVSN</sequence>
<reference evidence="2" key="1">
    <citation type="submission" date="2013-08" db="EMBL/GenBank/DDBJ databases">
        <authorList>
            <person name="Mendez C."/>
            <person name="Richter M."/>
            <person name="Ferrer M."/>
            <person name="Sanchez J."/>
        </authorList>
    </citation>
    <scope>NUCLEOTIDE SEQUENCE</scope>
</reference>
<evidence type="ECO:0000256" key="1">
    <source>
        <dbReference type="SAM" id="MobiDB-lite"/>
    </source>
</evidence>
<name>T1CFJ3_9ZZZZ</name>
<feature type="non-terminal residue" evidence="2">
    <location>
        <position position="54"/>
    </location>
</feature>
<dbReference type="EMBL" id="AUZX01006050">
    <property type="protein sequence ID" value="EQD65685.1"/>
    <property type="molecule type" value="Genomic_DNA"/>
</dbReference>
<feature type="region of interest" description="Disordered" evidence="1">
    <location>
        <begin position="1"/>
        <end position="25"/>
    </location>
</feature>
<reference evidence="2" key="2">
    <citation type="journal article" date="2014" name="ISME J.">
        <title>Microbial stratification in low pH oxic and suboxic macroscopic growths along an acid mine drainage.</title>
        <authorList>
            <person name="Mendez-Garcia C."/>
            <person name="Mesa V."/>
            <person name="Sprenger R.R."/>
            <person name="Richter M."/>
            <person name="Diez M.S."/>
            <person name="Solano J."/>
            <person name="Bargiela R."/>
            <person name="Golyshina O.V."/>
            <person name="Manteca A."/>
            <person name="Ramos J.L."/>
            <person name="Gallego J.R."/>
            <person name="Llorente I."/>
            <person name="Martins Dos Santos V.A."/>
            <person name="Jensen O.N."/>
            <person name="Pelaez A.I."/>
            <person name="Sanchez J."/>
            <person name="Ferrer M."/>
        </authorList>
    </citation>
    <scope>NUCLEOTIDE SEQUENCE</scope>
</reference>